<feature type="binding site" evidence="8">
    <location>
        <position position="104"/>
    </location>
    <ligand>
        <name>Mg(2+)</name>
        <dbReference type="ChEBI" id="CHEBI:18420"/>
    </ligand>
</feature>
<comment type="subunit">
    <text evidence="8">Monomer.</text>
</comment>
<evidence type="ECO:0000256" key="3">
    <source>
        <dbReference type="ARBA" id="ARBA00022723"/>
    </source>
</evidence>
<dbReference type="PANTHER" id="PTHR19136:SF81">
    <property type="entry name" value="MOLYBDENUM COFACTOR GUANYLYLTRANSFERASE"/>
    <property type="match status" value="1"/>
</dbReference>
<keyword evidence="4 8" id="KW-0547">Nucleotide-binding</keyword>
<comment type="function">
    <text evidence="8">Transfers a GMP moiety from GTP to Mo-molybdopterin (Mo-MPT) cofactor (Moco or molybdenum cofactor) to form Mo-molybdopterin guanine dinucleotide (Mo-MGD) cofactor.</text>
</comment>
<keyword evidence="3 8" id="KW-0479">Metal-binding</keyword>
<accession>A0A0D0JMH0</accession>
<sequence length="190" mass="21002">MPTSAPPQSLSVVLLAGGRGQRMGGRDKGLVQWQERPMIAWLHDQVRPLTDDLIISCNRNHDAYAPYADRLVGDDSADYPGPLAGIRAALQIARHPLLLVLPCDAPRVDRSLLDELIALAGERPVMAKRDGHWEPLFAVVPRSLLPSLEQAWQAGQRSTQRWLHDHQPVALTCAPDDPRLSNVNSPQLLE</sequence>
<proteinExistence type="inferred from homology"/>
<keyword evidence="1 8" id="KW-0963">Cytoplasm</keyword>
<dbReference type="GO" id="GO:0005737">
    <property type="term" value="C:cytoplasm"/>
    <property type="evidence" value="ECO:0007669"/>
    <property type="project" value="UniProtKB-SubCell"/>
</dbReference>
<feature type="binding site" evidence="8">
    <location>
        <begin position="15"/>
        <end position="17"/>
    </location>
    <ligand>
        <name>GTP</name>
        <dbReference type="ChEBI" id="CHEBI:37565"/>
    </ligand>
</feature>
<dbReference type="InterPro" id="IPR025877">
    <property type="entry name" value="MobA-like_NTP_Trfase"/>
</dbReference>
<evidence type="ECO:0000256" key="4">
    <source>
        <dbReference type="ARBA" id="ARBA00022741"/>
    </source>
</evidence>
<evidence type="ECO:0000313" key="10">
    <source>
        <dbReference type="EMBL" id="KIP96533.1"/>
    </source>
</evidence>
<evidence type="ECO:0000256" key="6">
    <source>
        <dbReference type="ARBA" id="ARBA00023134"/>
    </source>
</evidence>
<dbReference type="Proteomes" id="UP000032068">
    <property type="component" value="Unassembled WGS sequence"/>
</dbReference>
<evidence type="ECO:0000256" key="8">
    <source>
        <dbReference type="HAMAP-Rule" id="MF_00316"/>
    </source>
</evidence>
<dbReference type="HAMAP" id="MF_00316">
    <property type="entry name" value="MobA"/>
    <property type="match status" value="1"/>
</dbReference>
<dbReference type="Gene3D" id="3.90.550.10">
    <property type="entry name" value="Spore Coat Polysaccharide Biosynthesis Protein SpsA, Chain A"/>
    <property type="match status" value="1"/>
</dbReference>
<dbReference type="GO" id="GO:0005525">
    <property type="term" value="F:GTP binding"/>
    <property type="evidence" value="ECO:0007669"/>
    <property type="project" value="UniProtKB-UniRule"/>
</dbReference>
<dbReference type="GO" id="GO:0046872">
    <property type="term" value="F:metal ion binding"/>
    <property type="evidence" value="ECO:0007669"/>
    <property type="project" value="UniProtKB-KW"/>
</dbReference>
<dbReference type="EC" id="2.7.7.77" evidence="8"/>
<feature type="binding site" evidence="8">
    <location>
        <position position="28"/>
    </location>
    <ligand>
        <name>GTP</name>
        <dbReference type="ChEBI" id="CHEBI:37565"/>
    </ligand>
</feature>
<evidence type="ECO:0000259" key="9">
    <source>
        <dbReference type="Pfam" id="PF12804"/>
    </source>
</evidence>
<dbReference type="PANTHER" id="PTHR19136">
    <property type="entry name" value="MOLYBDENUM COFACTOR GUANYLYLTRANSFERASE"/>
    <property type="match status" value="1"/>
</dbReference>
<dbReference type="GO" id="GO:0061603">
    <property type="term" value="F:molybdenum cofactor guanylyltransferase activity"/>
    <property type="evidence" value="ECO:0007669"/>
    <property type="project" value="UniProtKB-EC"/>
</dbReference>
<comment type="subcellular location">
    <subcellularLocation>
        <location evidence="8">Cytoplasm</location>
    </subcellularLocation>
</comment>
<evidence type="ECO:0000256" key="1">
    <source>
        <dbReference type="ARBA" id="ARBA00022490"/>
    </source>
</evidence>
<dbReference type="CDD" id="cd02503">
    <property type="entry name" value="MobA"/>
    <property type="match status" value="1"/>
</dbReference>
<dbReference type="GO" id="GO:1902758">
    <property type="term" value="P:bis(molybdopterin guanine dinucleotide)molybdenum biosynthetic process"/>
    <property type="evidence" value="ECO:0007669"/>
    <property type="project" value="TreeGrafter"/>
</dbReference>
<comment type="catalytic activity">
    <reaction evidence="8">
        <text>Mo-molybdopterin + GTP + H(+) = Mo-molybdopterin guanine dinucleotide + diphosphate</text>
        <dbReference type="Rhea" id="RHEA:34243"/>
        <dbReference type="ChEBI" id="CHEBI:15378"/>
        <dbReference type="ChEBI" id="CHEBI:33019"/>
        <dbReference type="ChEBI" id="CHEBI:37565"/>
        <dbReference type="ChEBI" id="CHEBI:71302"/>
        <dbReference type="ChEBI" id="CHEBI:71310"/>
        <dbReference type="EC" id="2.7.7.77"/>
    </reaction>
</comment>
<comment type="caution">
    <text evidence="8">Lacks conserved residue(s) required for the propagation of feature annotation.</text>
</comment>
<dbReference type="OrthoDB" id="9788394at2"/>
<comment type="domain">
    <text evidence="8">The N-terminal domain determines nucleotide recognition and specific binding, while the C-terminal domain determines the specific binding to the target protein.</text>
</comment>
<dbReference type="AlphaFoldDB" id="A0A0D0JMH0"/>
<dbReference type="RefSeq" id="WP_042555583.1">
    <property type="nucleotide sequence ID" value="NZ_JXQW01000062.1"/>
</dbReference>
<keyword evidence="7 8" id="KW-0501">Molybdenum cofactor biosynthesis</keyword>
<evidence type="ECO:0000256" key="2">
    <source>
        <dbReference type="ARBA" id="ARBA00022679"/>
    </source>
</evidence>
<dbReference type="Pfam" id="PF12804">
    <property type="entry name" value="NTP_transf_3"/>
    <property type="match status" value="1"/>
</dbReference>
<comment type="cofactor">
    <cofactor evidence="8">
        <name>Mg(2+)</name>
        <dbReference type="ChEBI" id="CHEBI:18420"/>
    </cofactor>
</comment>
<feature type="binding site" evidence="8">
    <location>
        <position position="74"/>
    </location>
    <ligand>
        <name>GTP</name>
        <dbReference type="ChEBI" id="CHEBI:37565"/>
    </ligand>
</feature>
<dbReference type="SUPFAM" id="SSF53448">
    <property type="entry name" value="Nucleotide-diphospho-sugar transferases"/>
    <property type="match status" value="1"/>
</dbReference>
<gene>
    <name evidence="8" type="primary">mobA</name>
    <name evidence="10" type="ORF">RU08_19850</name>
</gene>
<feature type="domain" description="MobA-like NTP transferase" evidence="9">
    <location>
        <begin position="12"/>
        <end position="167"/>
    </location>
</feature>
<evidence type="ECO:0000256" key="7">
    <source>
        <dbReference type="ARBA" id="ARBA00023150"/>
    </source>
</evidence>
<evidence type="ECO:0000313" key="11">
    <source>
        <dbReference type="Proteomes" id="UP000032068"/>
    </source>
</evidence>
<dbReference type="InterPro" id="IPR013482">
    <property type="entry name" value="Molybde_CF_guanTrfase"/>
</dbReference>
<keyword evidence="6 8" id="KW-0342">GTP-binding</keyword>
<keyword evidence="2 8" id="KW-0808">Transferase</keyword>
<dbReference type="InterPro" id="IPR029044">
    <property type="entry name" value="Nucleotide-diphossugar_trans"/>
</dbReference>
<dbReference type="EMBL" id="JXQW01000062">
    <property type="protein sequence ID" value="KIP96533.1"/>
    <property type="molecule type" value="Genomic_DNA"/>
</dbReference>
<evidence type="ECO:0000256" key="5">
    <source>
        <dbReference type="ARBA" id="ARBA00022842"/>
    </source>
</evidence>
<organism evidence="10 11">
    <name type="scientific">Pseudomonas fulva</name>
    <dbReference type="NCBI Taxonomy" id="47880"/>
    <lineage>
        <taxon>Bacteria</taxon>
        <taxon>Pseudomonadati</taxon>
        <taxon>Pseudomonadota</taxon>
        <taxon>Gammaproteobacteria</taxon>
        <taxon>Pseudomonadales</taxon>
        <taxon>Pseudomonadaceae</taxon>
        <taxon>Pseudomonas</taxon>
    </lineage>
</organism>
<comment type="similarity">
    <text evidence="8">Belongs to the MobA family.</text>
</comment>
<feature type="binding site" evidence="8">
    <location>
        <position position="104"/>
    </location>
    <ligand>
        <name>GTP</name>
        <dbReference type="ChEBI" id="CHEBI:37565"/>
    </ligand>
</feature>
<comment type="caution">
    <text evidence="10">The sequence shown here is derived from an EMBL/GenBank/DDBJ whole genome shotgun (WGS) entry which is preliminary data.</text>
</comment>
<name>A0A0D0JMH0_9PSED</name>
<keyword evidence="5 8" id="KW-0460">Magnesium</keyword>
<dbReference type="NCBIfam" id="TIGR02665">
    <property type="entry name" value="molyb_mobA"/>
    <property type="match status" value="1"/>
</dbReference>
<reference evidence="10 11" key="1">
    <citation type="submission" date="2014-12" db="EMBL/GenBank/DDBJ databases">
        <title>16Stimator: statistical estimation of ribosomal gene copy numbers from draft genome assemblies.</title>
        <authorList>
            <person name="Perisin M.A."/>
            <person name="Vetter M."/>
            <person name="Gilbert J.A."/>
            <person name="Bergelson J."/>
        </authorList>
    </citation>
    <scope>NUCLEOTIDE SEQUENCE [LARGE SCALE GENOMIC DNA]</scope>
    <source>
        <strain evidence="10 11">MEJ086</strain>
    </source>
</reference>
<protein>
    <recommendedName>
        <fullName evidence="8">Molybdenum cofactor guanylyltransferase</fullName>
        <shortName evidence="8">MoCo guanylyltransferase</shortName>
        <ecNumber evidence="8">2.7.7.77</ecNumber>
    </recommendedName>
    <alternativeName>
        <fullName evidence="8">GTP:molybdopterin guanylyltransferase</fullName>
    </alternativeName>
    <alternativeName>
        <fullName evidence="8">Mo-MPT guanylyltransferase</fullName>
    </alternativeName>
    <alternativeName>
        <fullName evidence="8">Molybdopterin guanylyltransferase</fullName>
    </alternativeName>
    <alternativeName>
        <fullName evidence="8">Molybdopterin-guanine dinucleotide synthase</fullName>
        <shortName evidence="8">MGD synthase</shortName>
    </alternativeName>
</protein>